<sequence length="208" mass="22179">MAKPSSGRGLFLTEFVRSPLNTASVLPSSPHLSAPMVAPIDARGEPTVVELGPGTGAFTAAIQQRLAGRGQHVAVELNERLADHLSERFRNLSVVTDTAERLPEILAHHGCGSADVVVSGLPWSAFAGGDLIDTIASSLTSGGVYTQFGYTWTRWAPPARRQRAQLRAAFQQVSLSPTVWRNLPPAAVSVARRPRSATHECIDGLPGR</sequence>
<dbReference type="GO" id="GO:0008168">
    <property type="term" value="F:methyltransferase activity"/>
    <property type="evidence" value="ECO:0007669"/>
    <property type="project" value="UniProtKB-KW"/>
</dbReference>
<evidence type="ECO:0000313" key="6">
    <source>
        <dbReference type="Proteomes" id="UP000569329"/>
    </source>
</evidence>
<keyword evidence="4" id="KW-0694">RNA-binding</keyword>
<dbReference type="CDD" id="cd02440">
    <property type="entry name" value="AdoMet_MTases"/>
    <property type="match status" value="1"/>
</dbReference>
<dbReference type="InterPro" id="IPR001737">
    <property type="entry name" value="KsgA/Erm"/>
</dbReference>
<keyword evidence="1 5" id="KW-0489">Methyltransferase</keyword>
<dbReference type="Gene3D" id="3.40.50.150">
    <property type="entry name" value="Vaccinia Virus protein VP39"/>
    <property type="match status" value="1"/>
</dbReference>
<organism evidence="5 6">
    <name type="scientific">Halosaccharopolyspora lacisalsi</name>
    <dbReference type="NCBI Taxonomy" id="1000566"/>
    <lineage>
        <taxon>Bacteria</taxon>
        <taxon>Bacillati</taxon>
        <taxon>Actinomycetota</taxon>
        <taxon>Actinomycetes</taxon>
        <taxon>Pseudonocardiales</taxon>
        <taxon>Pseudonocardiaceae</taxon>
        <taxon>Halosaccharopolyspora</taxon>
    </lineage>
</organism>
<name>A0A839DML4_9PSEU</name>
<dbReference type="EMBL" id="JACGWZ010000001">
    <property type="protein sequence ID" value="MBA8823202.1"/>
    <property type="molecule type" value="Genomic_DNA"/>
</dbReference>
<evidence type="ECO:0000256" key="1">
    <source>
        <dbReference type="ARBA" id="ARBA00022603"/>
    </source>
</evidence>
<dbReference type="GO" id="GO:0032259">
    <property type="term" value="P:methylation"/>
    <property type="evidence" value="ECO:0007669"/>
    <property type="project" value="UniProtKB-KW"/>
</dbReference>
<evidence type="ECO:0000256" key="2">
    <source>
        <dbReference type="ARBA" id="ARBA00022679"/>
    </source>
</evidence>
<gene>
    <name evidence="5" type="ORF">FHX42_000531</name>
</gene>
<reference evidence="5 6" key="1">
    <citation type="submission" date="2020-07" db="EMBL/GenBank/DDBJ databases">
        <title>Sequencing the genomes of 1000 actinobacteria strains.</title>
        <authorList>
            <person name="Klenk H.-P."/>
        </authorList>
    </citation>
    <scope>NUCLEOTIDE SEQUENCE [LARGE SCALE GENOMIC DNA]</scope>
    <source>
        <strain evidence="5 6">DSM 45975</strain>
    </source>
</reference>
<dbReference type="AlphaFoldDB" id="A0A839DML4"/>
<accession>A0A839DML4</accession>
<evidence type="ECO:0000256" key="4">
    <source>
        <dbReference type="ARBA" id="ARBA00022884"/>
    </source>
</evidence>
<evidence type="ECO:0000313" key="5">
    <source>
        <dbReference type="EMBL" id="MBA8823202.1"/>
    </source>
</evidence>
<dbReference type="RefSeq" id="WP_328795860.1">
    <property type="nucleotide sequence ID" value="NZ_JACGWZ010000001.1"/>
</dbReference>
<dbReference type="GO" id="GO:0003723">
    <property type="term" value="F:RNA binding"/>
    <property type="evidence" value="ECO:0007669"/>
    <property type="project" value="UniProtKB-KW"/>
</dbReference>
<dbReference type="Pfam" id="PF00398">
    <property type="entry name" value="RrnaAD"/>
    <property type="match status" value="1"/>
</dbReference>
<comment type="caution">
    <text evidence="5">The sequence shown here is derived from an EMBL/GenBank/DDBJ whole genome shotgun (WGS) entry which is preliminary data.</text>
</comment>
<keyword evidence="3" id="KW-0949">S-adenosyl-L-methionine</keyword>
<dbReference type="InterPro" id="IPR029063">
    <property type="entry name" value="SAM-dependent_MTases_sf"/>
</dbReference>
<protein>
    <submittedName>
        <fullName evidence="5">Phospholipid N-methyltransferase</fullName>
    </submittedName>
</protein>
<keyword evidence="6" id="KW-1185">Reference proteome</keyword>
<evidence type="ECO:0000256" key="3">
    <source>
        <dbReference type="ARBA" id="ARBA00022691"/>
    </source>
</evidence>
<dbReference type="SUPFAM" id="SSF53335">
    <property type="entry name" value="S-adenosyl-L-methionine-dependent methyltransferases"/>
    <property type="match status" value="1"/>
</dbReference>
<keyword evidence="2 5" id="KW-0808">Transferase</keyword>
<proteinExistence type="predicted"/>
<dbReference type="Proteomes" id="UP000569329">
    <property type="component" value="Unassembled WGS sequence"/>
</dbReference>